<reference evidence="1 2" key="1">
    <citation type="submission" date="2010-07" db="EMBL/GenBank/DDBJ databases">
        <title>The draft genome of Paenibacillus curdlanolyticus YK9.</title>
        <authorList>
            <consortium name="US DOE Joint Genome Institute (JGI-PGF)"/>
            <person name="Lucas S."/>
            <person name="Copeland A."/>
            <person name="Lapidus A."/>
            <person name="Cheng J.-F."/>
            <person name="Bruce D."/>
            <person name="Goodwin L."/>
            <person name="Pitluck S."/>
            <person name="Land M.L."/>
            <person name="Hauser L."/>
            <person name="Chang Y.-J."/>
            <person name="Jeffries C."/>
            <person name="Anderson I.J."/>
            <person name="Johnson E."/>
            <person name="Loganathan U."/>
            <person name="Mulhopadhyay B."/>
            <person name="Kyrpides N."/>
            <person name="Woyke T.J."/>
        </authorList>
    </citation>
    <scope>NUCLEOTIDE SEQUENCE [LARGE SCALE GENOMIC DNA]</scope>
    <source>
        <strain evidence="1 2">YK9</strain>
    </source>
</reference>
<keyword evidence="2" id="KW-1185">Reference proteome</keyword>
<dbReference type="RefSeq" id="WP_006037652.1">
    <property type="nucleotide sequence ID" value="NZ_AEDD01000004.1"/>
</dbReference>
<dbReference type="EMBL" id="AEDD01000004">
    <property type="protein sequence ID" value="EFM11195.1"/>
    <property type="molecule type" value="Genomic_DNA"/>
</dbReference>
<gene>
    <name evidence="1" type="ORF">PaecuDRAFT_1641</name>
</gene>
<evidence type="ECO:0000313" key="2">
    <source>
        <dbReference type="Proteomes" id="UP000005387"/>
    </source>
</evidence>
<dbReference type="eggNOG" id="COG5279">
    <property type="taxonomic scope" value="Bacteria"/>
</dbReference>
<accession>E0I7P0</accession>
<sequence length="132" mass="14959">MGHAWNKVKIDGEYYNLDVTWDDPVPDKQGRLVYSYFNVTDAVLASDHKWPAATATAYEYFEYKGWAVHSAKELKDRIAKALAARETEISFKATYEGDEIADMKAALGTSSVLSGYSYTYSGRAYTLTIRYR</sequence>
<name>E0I7P0_9BACL</name>
<dbReference type="STRING" id="717606.PaecuDRAFT_1641"/>
<dbReference type="OrthoDB" id="9788327at2"/>
<dbReference type="Proteomes" id="UP000005387">
    <property type="component" value="Unassembled WGS sequence"/>
</dbReference>
<evidence type="ECO:0000313" key="1">
    <source>
        <dbReference type="EMBL" id="EFM11195.1"/>
    </source>
</evidence>
<protein>
    <submittedName>
        <fullName evidence="1">Transglutaminase domain-containing protein</fullName>
    </submittedName>
</protein>
<organism evidence="1 2">
    <name type="scientific">Paenibacillus curdlanolyticus YK9</name>
    <dbReference type="NCBI Taxonomy" id="717606"/>
    <lineage>
        <taxon>Bacteria</taxon>
        <taxon>Bacillati</taxon>
        <taxon>Bacillota</taxon>
        <taxon>Bacilli</taxon>
        <taxon>Bacillales</taxon>
        <taxon>Paenibacillaceae</taxon>
        <taxon>Paenibacillus</taxon>
    </lineage>
</organism>
<proteinExistence type="predicted"/>
<dbReference type="AlphaFoldDB" id="E0I7P0"/>